<dbReference type="Proteomes" id="UP000191672">
    <property type="component" value="Unassembled WGS sequence"/>
</dbReference>
<dbReference type="OrthoDB" id="5130616at2759"/>
<reference evidence="3" key="1">
    <citation type="journal article" date="2017" name="Nat. Microbiol.">
        <title>Global analysis of biosynthetic gene clusters reveals vast potential of secondary metabolite production in Penicillium species.</title>
        <authorList>
            <person name="Nielsen J.C."/>
            <person name="Grijseels S."/>
            <person name="Prigent S."/>
            <person name="Ji B."/>
            <person name="Dainat J."/>
            <person name="Nielsen K.F."/>
            <person name="Frisvad J.C."/>
            <person name="Workman M."/>
            <person name="Nielsen J."/>
        </authorList>
    </citation>
    <scope>NUCLEOTIDE SEQUENCE [LARGE SCALE GENOMIC DNA]</scope>
    <source>
        <strain evidence="3">IBT 31811</strain>
    </source>
</reference>
<comment type="caution">
    <text evidence="2">The sequence shown here is derived from an EMBL/GenBank/DDBJ whole genome shotgun (WGS) entry which is preliminary data.</text>
</comment>
<evidence type="ECO:0000259" key="1">
    <source>
        <dbReference type="Pfam" id="PF24969"/>
    </source>
</evidence>
<accession>A0A1V6PTC7</accession>
<evidence type="ECO:0000313" key="2">
    <source>
        <dbReference type="EMBL" id="OQD79972.1"/>
    </source>
</evidence>
<feature type="domain" description="Leucine-rich repeat" evidence="1">
    <location>
        <begin position="55"/>
        <end position="407"/>
    </location>
</feature>
<keyword evidence="3" id="KW-1185">Reference proteome</keyword>
<dbReference type="AlphaFoldDB" id="A0A1V6PTC7"/>
<protein>
    <recommendedName>
        <fullName evidence="1">Leucine-rich repeat domain-containing protein</fullName>
    </recommendedName>
</protein>
<dbReference type="STRING" id="416450.A0A1V6PTC7"/>
<dbReference type="EMBL" id="MDYN01000041">
    <property type="protein sequence ID" value="OQD79972.1"/>
    <property type="molecule type" value="Genomic_DNA"/>
</dbReference>
<proteinExistence type="predicted"/>
<dbReference type="Pfam" id="PF24969">
    <property type="entry name" value="LRR_15"/>
    <property type="match status" value="1"/>
</dbReference>
<organism evidence="2 3">
    <name type="scientific">Penicillium antarcticum</name>
    <dbReference type="NCBI Taxonomy" id="416450"/>
    <lineage>
        <taxon>Eukaryota</taxon>
        <taxon>Fungi</taxon>
        <taxon>Dikarya</taxon>
        <taxon>Ascomycota</taxon>
        <taxon>Pezizomycotina</taxon>
        <taxon>Eurotiomycetes</taxon>
        <taxon>Eurotiomycetidae</taxon>
        <taxon>Eurotiales</taxon>
        <taxon>Aspergillaceae</taxon>
        <taxon>Penicillium</taxon>
    </lineage>
</organism>
<gene>
    <name evidence="2" type="ORF">PENANT_c041G02721</name>
</gene>
<dbReference type="InterPro" id="IPR056867">
    <property type="entry name" value="LRR_15"/>
</dbReference>
<evidence type="ECO:0000313" key="3">
    <source>
        <dbReference type="Proteomes" id="UP000191672"/>
    </source>
</evidence>
<name>A0A1V6PTC7_9EURO</name>
<sequence length="467" mass="52964">MEVALPNDVLLLVGEQLEEKADRWNLVFVSRHFHDLFLSFVYRRVSLRNWHDASSFLHAILNRPVLTRAVRELDLSDWHANIVSEEQHEEITDSKQLNDWLHVVSHSDIESQQWIEDLGKGLGDAWTALILPLLSQLRKLQVAYSITSPWLGQIMRRAVQCEEPFVMQPPFKYLEEVSLNHRDDLNHDGNWGASEEHQSVSTLLLPFFKLPSVRVIIANSVVDPSIAITSPEQTTQNPRAAFSSIAEIDLRSSSGNHGMEALVALCADLKSFKYQHSDSHVLSHGYQPSAFYRSLSHSKRSLETLWLDHYGSHFPFTAAGLNQSHDEWFGSLVDFTALRELRVRLPNLLDIRYQNEPTTPLLDCLPSSLATLYIEGCEERNLGMLVSQLQTVIKNRRTRFPELSRIDIEGAFQNVRSDDDGATTSPGSEFSAGAIKNKVFQAAEPLHIDCSNAGMELYLHDRALYIS</sequence>